<dbReference type="Gene3D" id="3.40.109.10">
    <property type="entry name" value="NADH Oxidase"/>
    <property type="match status" value="1"/>
</dbReference>
<evidence type="ECO:0000313" key="2">
    <source>
        <dbReference type="EMBL" id="MBW7458038.1"/>
    </source>
</evidence>
<dbReference type="InterPro" id="IPR029479">
    <property type="entry name" value="Nitroreductase"/>
</dbReference>
<name>A0ABS7CAY2_9BACL</name>
<dbReference type="PANTHER" id="PTHR43821">
    <property type="entry name" value="NAD(P)H NITROREDUCTASE YDJA-RELATED"/>
    <property type="match status" value="1"/>
</dbReference>
<dbReference type="SUPFAM" id="SSF55469">
    <property type="entry name" value="FMN-dependent nitroreductase-like"/>
    <property type="match status" value="1"/>
</dbReference>
<keyword evidence="3" id="KW-1185">Reference proteome</keyword>
<evidence type="ECO:0000313" key="3">
    <source>
        <dbReference type="Proteomes" id="UP001519887"/>
    </source>
</evidence>
<accession>A0ABS7CAY2</accession>
<dbReference type="InterPro" id="IPR000415">
    <property type="entry name" value="Nitroreductase-like"/>
</dbReference>
<proteinExistence type="predicted"/>
<dbReference type="Pfam" id="PF00881">
    <property type="entry name" value="Nitroreductase"/>
    <property type="match status" value="1"/>
</dbReference>
<reference evidence="2 3" key="1">
    <citation type="submission" date="2021-07" db="EMBL/GenBank/DDBJ databases">
        <title>Paenibacillus radiodurans sp. nov., isolated from the southeastern edge of Tengger Desert.</title>
        <authorList>
            <person name="Zhang G."/>
        </authorList>
    </citation>
    <scope>NUCLEOTIDE SEQUENCE [LARGE SCALE GENOMIC DNA]</scope>
    <source>
        <strain evidence="2 3">CCM 7311</strain>
    </source>
</reference>
<dbReference type="EMBL" id="JAHZIK010001048">
    <property type="protein sequence ID" value="MBW7458038.1"/>
    <property type="molecule type" value="Genomic_DNA"/>
</dbReference>
<dbReference type="RefSeq" id="WP_210039360.1">
    <property type="nucleotide sequence ID" value="NZ_JBHLVU010000005.1"/>
</dbReference>
<evidence type="ECO:0000259" key="1">
    <source>
        <dbReference type="Pfam" id="PF00881"/>
    </source>
</evidence>
<dbReference type="InterPro" id="IPR052530">
    <property type="entry name" value="NAD(P)H_nitroreductase"/>
</dbReference>
<organism evidence="2 3">
    <name type="scientific">Paenibacillus sepulcri</name>
    <dbReference type="NCBI Taxonomy" id="359917"/>
    <lineage>
        <taxon>Bacteria</taxon>
        <taxon>Bacillati</taxon>
        <taxon>Bacillota</taxon>
        <taxon>Bacilli</taxon>
        <taxon>Bacillales</taxon>
        <taxon>Paenibacillaceae</taxon>
        <taxon>Paenibacillus</taxon>
    </lineage>
</organism>
<sequence>MQLADIRTGMRDASHFQNRPVPQQLVLEMLDDAVWAPNHGLREPWRFVYVDNGSGDAMQNLQEPAPAYLIVVMKEDPNPHKRDEDFAAVFCLIQNFRLLAREKKLGVRRTMHEWIYDQKRSRLFGVREKECIAAVLDLGYFDQMQEASFTPLIELKFELL</sequence>
<comment type="caution">
    <text evidence="2">The sequence shown here is derived from an EMBL/GenBank/DDBJ whole genome shotgun (WGS) entry which is preliminary data.</text>
</comment>
<feature type="domain" description="Nitroreductase" evidence="1">
    <location>
        <begin position="14"/>
        <end position="55"/>
    </location>
</feature>
<dbReference type="Proteomes" id="UP001519887">
    <property type="component" value="Unassembled WGS sequence"/>
</dbReference>
<gene>
    <name evidence="2" type="ORF">K0U00_28750</name>
</gene>
<protein>
    <submittedName>
        <fullName evidence="2">Nitroreductase family protein</fullName>
    </submittedName>
</protein>
<dbReference type="PANTHER" id="PTHR43821:SF1">
    <property type="entry name" value="NAD(P)H NITROREDUCTASE YDJA-RELATED"/>
    <property type="match status" value="1"/>
</dbReference>